<protein>
    <submittedName>
        <fullName evidence="4">FAD-dependent oxidoreductase</fullName>
    </submittedName>
</protein>
<dbReference type="SUPFAM" id="SSF51905">
    <property type="entry name" value="FAD/NAD(P)-binding domain"/>
    <property type="match status" value="1"/>
</dbReference>
<feature type="domain" description="FAD dependent oxidoreductase" evidence="3">
    <location>
        <begin position="15"/>
        <end position="326"/>
    </location>
</feature>
<dbReference type="Gene3D" id="3.30.9.10">
    <property type="entry name" value="D-Amino Acid Oxidase, subunit A, domain 2"/>
    <property type="match status" value="1"/>
</dbReference>
<dbReference type="Pfam" id="PF01266">
    <property type="entry name" value="DAO"/>
    <property type="match status" value="1"/>
</dbReference>
<dbReference type="PANTHER" id="PTHR13847:SF289">
    <property type="entry name" value="GLYCINE OXIDASE"/>
    <property type="match status" value="1"/>
</dbReference>
<sequence>MSGSRERTSVGHASVAVIGAGVAGLAAALALTERGARVRVYERAAALGEGACSWQAGGMLAPWCERDGAGPELTAQGEEALAWWPRHHPATVQRGTLAVAHARDRGELEKLARRSGAGQWLDGEGIAALEPALAGRFEHGLWFAREAHLDPREALHSLAAALGARGVPIQFHAEVDAAELVADAVIDCRGLAARDALPDLRGVRGETLVLRTAEVAFRRPLRLLHPRHPLYLVPRADGRLLLGATVVESGHAGPVTARAAMELLNAAWALHPALAEAAIVELGVGVRPALPDHLPCLLTQGRITRFNGLYRHGFLLAPWYAQALARQLFPTQEARA</sequence>
<dbReference type="InterPro" id="IPR036188">
    <property type="entry name" value="FAD/NAD-bd_sf"/>
</dbReference>
<evidence type="ECO:0000256" key="2">
    <source>
        <dbReference type="SAM" id="Phobius"/>
    </source>
</evidence>
<dbReference type="PANTHER" id="PTHR13847">
    <property type="entry name" value="SARCOSINE DEHYDROGENASE-RELATED"/>
    <property type="match status" value="1"/>
</dbReference>
<dbReference type="Gene3D" id="3.50.50.60">
    <property type="entry name" value="FAD/NAD(P)-binding domain"/>
    <property type="match status" value="1"/>
</dbReference>
<organism evidence="4 5">
    <name type="scientific">Frateuria flava</name>
    <dbReference type="NCBI Taxonomy" id="2821489"/>
    <lineage>
        <taxon>Bacteria</taxon>
        <taxon>Pseudomonadati</taxon>
        <taxon>Pseudomonadota</taxon>
        <taxon>Gammaproteobacteria</taxon>
        <taxon>Lysobacterales</taxon>
        <taxon>Rhodanobacteraceae</taxon>
        <taxon>Frateuria</taxon>
    </lineage>
</organism>
<dbReference type="Proteomes" id="UP000823790">
    <property type="component" value="Unassembled WGS sequence"/>
</dbReference>
<keyword evidence="2" id="KW-1133">Transmembrane helix</keyword>
<comment type="caution">
    <text evidence="4">The sequence shown here is derived from an EMBL/GenBank/DDBJ whole genome shotgun (WGS) entry which is preliminary data.</text>
</comment>
<feature type="transmembrane region" description="Helical" evidence="2">
    <location>
        <begin position="12"/>
        <end position="31"/>
    </location>
</feature>
<gene>
    <name evidence="4" type="ORF">J7I44_06680</name>
</gene>
<keyword evidence="2" id="KW-0812">Transmembrane</keyword>
<name>A0ABS4DLN8_9GAMM</name>
<evidence type="ECO:0000259" key="3">
    <source>
        <dbReference type="Pfam" id="PF01266"/>
    </source>
</evidence>
<evidence type="ECO:0000256" key="1">
    <source>
        <dbReference type="ARBA" id="ARBA00023002"/>
    </source>
</evidence>
<keyword evidence="1" id="KW-0560">Oxidoreductase</keyword>
<dbReference type="InterPro" id="IPR006076">
    <property type="entry name" value="FAD-dep_OxRdtase"/>
</dbReference>
<accession>A0ABS4DLN8</accession>
<dbReference type="EMBL" id="JAGJRS010000013">
    <property type="protein sequence ID" value="MBP1473977.1"/>
    <property type="molecule type" value="Genomic_DNA"/>
</dbReference>
<evidence type="ECO:0000313" key="4">
    <source>
        <dbReference type="EMBL" id="MBP1473977.1"/>
    </source>
</evidence>
<dbReference type="RefSeq" id="WP_209617797.1">
    <property type="nucleotide sequence ID" value="NZ_JAGJRS010000013.1"/>
</dbReference>
<proteinExistence type="predicted"/>
<keyword evidence="2" id="KW-0472">Membrane</keyword>
<evidence type="ECO:0000313" key="5">
    <source>
        <dbReference type="Proteomes" id="UP000823790"/>
    </source>
</evidence>
<keyword evidence="5" id="KW-1185">Reference proteome</keyword>
<reference evidence="4 5" key="1">
    <citation type="submission" date="2021-04" db="EMBL/GenBank/DDBJ databases">
        <authorList>
            <person name="Huq M.A."/>
        </authorList>
    </citation>
    <scope>NUCLEOTIDE SEQUENCE [LARGE SCALE GENOMIC DNA]</scope>
    <source>
        <strain evidence="4 5">MAH-13</strain>
    </source>
</reference>